<dbReference type="Gene3D" id="3.40.1000.10">
    <property type="entry name" value="Mog1/PsbP, alpha/beta/alpha sandwich"/>
    <property type="match status" value="1"/>
</dbReference>
<dbReference type="OrthoDB" id="214266at2157"/>
<dbReference type="RefSeq" id="WP_007695878.1">
    <property type="nucleotide sequence ID" value="NZ_AJRK01000444.1"/>
</dbReference>
<proteinExistence type="predicted"/>
<dbReference type="PATRIC" id="fig|1132509.6.peg.3852"/>
<name>M0LTQ9_9EURY</name>
<dbReference type="EMBL" id="AOMB01000043">
    <property type="protein sequence ID" value="EMA35794.1"/>
    <property type="molecule type" value="Genomic_DNA"/>
</dbReference>
<protein>
    <submittedName>
        <fullName evidence="1">Uncharacterized protein</fullName>
    </submittedName>
</protein>
<dbReference type="Proteomes" id="UP000011566">
    <property type="component" value="Unassembled WGS sequence"/>
</dbReference>
<sequence>MKATALEPFLPAALTPAGTTADERFRTPTTVETDGGSSDEPEFAVYTDDRYGYRLAYPADWSVESDLSGVVLESRRSGAGAAVFVETTRFDPAACAATFLTELADDDHVHSLELRSHRERKPGDDHQGVVVDCTYVGDSGERWWLSYLFARDDRTGYTLGVDWNDTTGFEATAERIVASFAFEPLDRSRNPTR</sequence>
<comment type="caution">
    <text evidence="1">The sequence shown here is derived from an EMBL/GenBank/DDBJ whole genome shotgun (WGS) entry which is preliminary data.</text>
</comment>
<accession>M0LTQ9</accession>
<gene>
    <name evidence="1" type="ORF">C447_16589</name>
</gene>
<evidence type="ECO:0000313" key="1">
    <source>
        <dbReference type="EMBL" id="EMA35794.1"/>
    </source>
</evidence>
<evidence type="ECO:0000313" key="2">
    <source>
        <dbReference type="Proteomes" id="UP000011566"/>
    </source>
</evidence>
<dbReference type="AlphaFoldDB" id="M0LTQ9"/>
<reference evidence="1 2" key="1">
    <citation type="journal article" date="2014" name="PLoS Genet.">
        <title>Phylogenetically driven sequencing of extremely halophilic archaea reveals strategies for static and dynamic osmo-response.</title>
        <authorList>
            <person name="Becker E.A."/>
            <person name="Seitzer P.M."/>
            <person name="Tritt A."/>
            <person name="Larsen D."/>
            <person name="Krusor M."/>
            <person name="Yao A.I."/>
            <person name="Wu D."/>
            <person name="Madern D."/>
            <person name="Eisen J.A."/>
            <person name="Darling A.E."/>
            <person name="Facciotti M.T."/>
        </authorList>
    </citation>
    <scope>NUCLEOTIDE SEQUENCE [LARGE SCALE GENOMIC DNA]</scope>
    <source>
        <strain evidence="1 2">100A6</strain>
    </source>
</reference>
<keyword evidence="2" id="KW-1185">Reference proteome</keyword>
<organism evidence="1 2">
    <name type="scientific">Halococcus hamelinensis 100A6</name>
    <dbReference type="NCBI Taxonomy" id="1132509"/>
    <lineage>
        <taxon>Archaea</taxon>
        <taxon>Methanobacteriati</taxon>
        <taxon>Methanobacteriota</taxon>
        <taxon>Stenosarchaea group</taxon>
        <taxon>Halobacteria</taxon>
        <taxon>Halobacteriales</taxon>
        <taxon>Halococcaceae</taxon>
        <taxon>Halococcus</taxon>
    </lineage>
</organism>